<sequence length="478" mass="53634">MLQRKRTATLSALMFALALGGVPIMAQVPYANQTVEATASEPEKVADTKKTEMKKQEKVATPNKVPSKPFDTGFTQEGDDWYYLDHGQKLKNTFLVKEGNLYHFDKEGKRTTGWLQDEGGKTYFFDQEGRSKEGWITDKDISYYLLNGKCVTGWLQIPDTTDWYFFDATGKMMSDYVTPDGYYVDETGKYVDEFGQKQAGDGFSWNKDRSAGTGQISGLEIAGMPAEFFMLSIAGETSGMSNANAPISGDSGRAYGACQFDYRYDLVDFMRFAYKKHPDLWPGFEKYLQYENGDERLRNNTNIGKAFLSAMDVDYETCMTDQLEFVRIRYWDSFQKQMNNAGFDLNARPIAVQAAFLSVNVNCGAQADKFIAAMSPEMSDEAMIRKIYEVRNTTLAAQKVGSKKKGTSARYRHAEPQIALDLLYGYVTIDSTISYGGGVEWNGNPFTTQITTVPAATRVLYEKEETATPSEATPSFVQ</sequence>
<feature type="compositionally biased region" description="Basic and acidic residues" evidence="3">
    <location>
        <begin position="41"/>
        <end position="58"/>
    </location>
</feature>
<keyword evidence="1" id="KW-0677">Repeat</keyword>
<proteinExistence type="predicted"/>
<name>A0A7X2TC37_9CLOT</name>
<organism evidence="5 6">
    <name type="scientific">Clostridium porci</name>
    <dbReference type="NCBI Taxonomy" id="2605778"/>
    <lineage>
        <taxon>Bacteria</taxon>
        <taxon>Bacillati</taxon>
        <taxon>Bacillota</taxon>
        <taxon>Clostridia</taxon>
        <taxon>Eubacteriales</taxon>
        <taxon>Clostridiaceae</taxon>
        <taxon>Clostridium</taxon>
    </lineage>
</organism>
<keyword evidence="4" id="KW-0732">Signal</keyword>
<dbReference type="SUPFAM" id="SSF69360">
    <property type="entry name" value="Cell wall binding repeat"/>
    <property type="match status" value="1"/>
</dbReference>
<dbReference type="InterPro" id="IPR018337">
    <property type="entry name" value="Cell_wall/Cho-bd_repeat"/>
</dbReference>
<dbReference type="EMBL" id="VUMD01000006">
    <property type="protein sequence ID" value="MSS36549.1"/>
    <property type="molecule type" value="Genomic_DNA"/>
</dbReference>
<gene>
    <name evidence="5" type="ORF">FYJ39_08190</name>
</gene>
<feature type="signal peptide" evidence="4">
    <location>
        <begin position="1"/>
        <end position="26"/>
    </location>
</feature>
<evidence type="ECO:0000256" key="1">
    <source>
        <dbReference type="ARBA" id="ARBA00022737"/>
    </source>
</evidence>
<dbReference type="RefSeq" id="WP_154471993.1">
    <property type="nucleotide sequence ID" value="NZ_VUMD01000006.1"/>
</dbReference>
<evidence type="ECO:0000256" key="4">
    <source>
        <dbReference type="SAM" id="SignalP"/>
    </source>
</evidence>
<feature type="chain" id="PRO_5031266388" evidence="4">
    <location>
        <begin position="27"/>
        <end position="478"/>
    </location>
</feature>
<evidence type="ECO:0000313" key="5">
    <source>
        <dbReference type="EMBL" id="MSS36549.1"/>
    </source>
</evidence>
<protein>
    <submittedName>
        <fullName evidence="5">Uncharacterized protein</fullName>
    </submittedName>
</protein>
<dbReference type="PROSITE" id="PS51170">
    <property type="entry name" value="CW"/>
    <property type="match status" value="1"/>
</dbReference>
<accession>A0A7X2TC37</accession>
<evidence type="ECO:0000256" key="3">
    <source>
        <dbReference type="SAM" id="MobiDB-lite"/>
    </source>
</evidence>
<keyword evidence="6" id="KW-1185">Reference proteome</keyword>
<dbReference type="Pfam" id="PF01473">
    <property type="entry name" value="Choline_bind_1"/>
    <property type="match status" value="3"/>
</dbReference>
<evidence type="ECO:0000256" key="2">
    <source>
        <dbReference type="PROSITE-ProRule" id="PRU00591"/>
    </source>
</evidence>
<feature type="region of interest" description="Disordered" evidence="3">
    <location>
        <begin position="37"/>
        <end position="70"/>
    </location>
</feature>
<feature type="repeat" description="Cell wall-binding" evidence="2">
    <location>
        <begin position="151"/>
        <end position="172"/>
    </location>
</feature>
<reference evidence="5 6" key="1">
    <citation type="submission" date="2019-08" db="EMBL/GenBank/DDBJ databases">
        <title>In-depth cultivation of the pig gut microbiome towards novel bacterial diversity and tailored functional studies.</title>
        <authorList>
            <person name="Wylensek D."/>
            <person name="Hitch T.C.A."/>
            <person name="Clavel T."/>
        </authorList>
    </citation>
    <scope>NUCLEOTIDE SEQUENCE [LARGE SCALE GENOMIC DNA]</scope>
    <source>
        <strain evidence="5 6">WCA-389-WT-23D1</strain>
    </source>
</reference>
<dbReference type="AlphaFoldDB" id="A0A7X2TC37"/>
<comment type="caution">
    <text evidence="5">The sequence shown here is derived from an EMBL/GenBank/DDBJ whole genome shotgun (WGS) entry which is preliminary data.</text>
</comment>
<dbReference type="Gene3D" id="2.10.270.10">
    <property type="entry name" value="Cholin Binding"/>
    <property type="match status" value="1"/>
</dbReference>
<evidence type="ECO:0000313" key="6">
    <source>
        <dbReference type="Proteomes" id="UP000429958"/>
    </source>
</evidence>
<dbReference type="Proteomes" id="UP000429958">
    <property type="component" value="Unassembled WGS sequence"/>
</dbReference>